<dbReference type="Proteomes" id="UP000185639">
    <property type="component" value="Unassembled WGS sequence"/>
</dbReference>
<gene>
    <name evidence="2" type="ORF">SAMN05421686_11730</name>
</gene>
<name>A0A1N7QAQ2_9GAMM</name>
<dbReference type="InterPro" id="IPR050792">
    <property type="entry name" value="ADP-ribosylglycohydrolase"/>
</dbReference>
<evidence type="ECO:0000313" key="2">
    <source>
        <dbReference type="EMBL" id="SIT19935.1"/>
    </source>
</evidence>
<dbReference type="AlphaFoldDB" id="A0A1N7QAQ2"/>
<keyword evidence="1" id="KW-0479">Metal-binding</keyword>
<dbReference type="PANTHER" id="PTHR16222">
    <property type="entry name" value="ADP-RIBOSYLGLYCOHYDROLASE"/>
    <property type="match status" value="1"/>
</dbReference>
<evidence type="ECO:0000313" key="3">
    <source>
        <dbReference type="Proteomes" id="UP000185639"/>
    </source>
</evidence>
<dbReference type="InterPro" id="IPR036705">
    <property type="entry name" value="Ribosyl_crysJ1_sf"/>
</dbReference>
<comment type="cofactor">
    <cofactor evidence="1">
        <name>Mg(2+)</name>
        <dbReference type="ChEBI" id="CHEBI:18420"/>
    </cofactor>
    <text evidence="1">Binds 2 magnesium ions per subunit.</text>
</comment>
<feature type="binding site" evidence="1">
    <location>
        <position position="253"/>
    </location>
    <ligand>
        <name>Mg(2+)</name>
        <dbReference type="ChEBI" id="CHEBI:18420"/>
        <label>1</label>
    </ligand>
</feature>
<dbReference type="EMBL" id="FTOH01000017">
    <property type="protein sequence ID" value="SIT19935.1"/>
    <property type="molecule type" value="Genomic_DNA"/>
</dbReference>
<keyword evidence="3" id="KW-1185">Reference proteome</keyword>
<dbReference type="SUPFAM" id="SSF101478">
    <property type="entry name" value="ADP-ribosylglycohydrolase"/>
    <property type="match status" value="1"/>
</dbReference>
<feature type="binding site" evidence="1">
    <location>
        <position position="251"/>
    </location>
    <ligand>
        <name>Mg(2+)</name>
        <dbReference type="ChEBI" id="CHEBI:18420"/>
        <label>1</label>
    </ligand>
</feature>
<protein>
    <submittedName>
        <fullName evidence="2">ADP-ribosylglycohydrolase</fullName>
    </submittedName>
</protein>
<feature type="binding site" evidence="1">
    <location>
        <position position="43"/>
    </location>
    <ligand>
        <name>Mg(2+)</name>
        <dbReference type="ChEBI" id="CHEBI:18420"/>
        <label>1</label>
    </ligand>
</feature>
<dbReference type="Gene3D" id="1.10.4080.10">
    <property type="entry name" value="ADP-ribosylation/Crystallin J1"/>
    <property type="match status" value="1"/>
</dbReference>
<accession>A0A1N7QAQ2</accession>
<keyword evidence="1" id="KW-0460">Magnesium</keyword>
<dbReference type="PANTHER" id="PTHR16222:SF12">
    <property type="entry name" value="ADP-RIBOSYLGLYCOHYDROLASE-RELATED"/>
    <property type="match status" value="1"/>
</dbReference>
<feature type="binding site" evidence="1">
    <location>
        <position position="42"/>
    </location>
    <ligand>
        <name>Mg(2+)</name>
        <dbReference type="ChEBI" id="CHEBI:18420"/>
        <label>1</label>
    </ligand>
</feature>
<organism evidence="2 3">
    <name type="scientific">Thalassolituus maritimus</name>
    <dbReference type="NCBI Taxonomy" id="484498"/>
    <lineage>
        <taxon>Bacteria</taxon>
        <taxon>Pseudomonadati</taxon>
        <taxon>Pseudomonadota</taxon>
        <taxon>Gammaproteobacteria</taxon>
        <taxon>Oceanospirillales</taxon>
        <taxon>Oceanospirillaceae</taxon>
        <taxon>Thalassolituus</taxon>
    </lineage>
</organism>
<evidence type="ECO:0000256" key="1">
    <source>
        <dbReference type="PIRSR" id="PIRSR605502-1"/>
    </source>
</evidence>
<sequence>MIGAAVGDALGTTIEFTTPGSFEPVTDITGGGPFQLQAGEWTDDSSMMLCLAHSILRTQKFTLTDQIELYLKWRNEGAFSVTATCFDIGNTVSQALNSYVVDGNPEAGPTDRFSAGNGSLMRLAPVPIFYNRDFAAAVEHSGLSSKTTHGAEEAVDACRYFGGLIWGALNGASKEELLSGLYDPLGGYWQANPLCDSIRDLAASQQYKTKSASEVRGSGYVMHSLEAVLWAFSTTDNFAEGLLKAVNLGEDADTTGCIYGQLGGAYYGEPKIPYHWINKISHKETFYLFADELVAPG</sequence>
<feature type="binding site" evidence="1">
    <location>
        <position position="254"/>
    </location>
    <ligand>
        <name>Mg(2+)</name>
        <dbReference type="ChEBI" id="CHEBI:18420"/>
        <label>1</label>
    </ligand>
</feature>
<feature type="binding site" evidence="1">
    <location>
        <position position="44"/>
    </location>
    <ligand>
        <name>Mg(2+)</name>
        <dbReference type="ChEBI" id="CHEBI:18420"/>
        <label>1</label>
    </ligand>
</feature>
<reference evidence="3" key="1">
    <citation type="submission" date="2017-01" db="EMBL/GenBank/DDBJ databases">
        <authorList>
            <person name="Varghese N."/>
            <person name="Submissions S."/>
        </authorList>
    </citation>
    <scope>NUCLEOTIDE SEQUENCE [LARGE SCALE GENOMIC DNA]</scope>
    <source>
        <strain evidence="3">DSM 24913</strain>
    </source>
</reference>
<dbReference type="Pfam" id="PF03747">
    <property type="entry name" value="ADP_ribosyl_GH"/>
    <property type="match status" value="1"/>
</dbReference>
<dbReference type="GO" id="GO:0046872">
    <property type="term" value="F:metal ion binding"/>
    <property type="evidence" value="ECO:0007669"/>
    <property type="project" value="UniProtKB-KW"/>
</dbReference>
<proteinExistence type="predicted"/>
<dbReference type="STRING" id="484498.SAMN05421686_11730"/>
<dbReference type="GO" id="GO:0016787">
    <property type="term" value="F:hydrolase activity"/>
    <property type="evidence" value="ECO:0007669"/>
    <property type="project" value="UniProtKB-KW"/>
</dbReference>
<dbReference type="InterPro" id="IPR005502">
    <property type="entry name" value="Ribosyl_crysJ1"/>
</dbReference>
<keyword evidence="2" id="KW-0378">Hydrolase</keyword>